<keyword evidence="9" id="KW-0472">Membrane</keyword>
<comment type="caution">
    <text evidence="11">The sequence shown here is derived from an EMBL/GenBank/DDBJ whole genome shotgun (WGS) entry which is preliminary data.</text>
</comment>
<dbReference type="SUPFAM" id="SSF55874">
    <property type="entry name" value="ATPase domain of HSP90 chaperone/DNA topoisomerase II/histidine kinase"/>
    <property type="match status" value="1"/>
</dbReference>
<dbReference type="Proteomes" id="UP001555826">
    <property type="component" value="Unassembled WGS sequence"/>
</dbReference>
<accession>A0ABV3P9W0</accession>
<evidence type="ECO:0000256" key="8">
    <source>
        <dbReference type="ARBA" id="ARBA00023012"/>
    </source>
</evidence>
<evidence type="ECO:0000256" key="5">
    <source>
        <dbReference type="ARBA" id="ARBA00022741"/>
    </source>
</evidence>
<evidence type="ECO:0000313" key="12">
    <source>
        <dbReference type="Proteomes" id="UP001555826"/>
    </source>
</evidence>
<keyword evidence="4" id="KW-0808">Transferase</keyword>
<keyword evidence="3" id="KW-0597">Phosphoprotein</keyword>
<keyword evidence="7" id="KW-0067">ATP-binding</keyword>
<dbReference type="PANTHER" id="PTHR24421:SF10">
    <property type="entry name" value="NITRATE_NITRITE SENSOR PROTEIN NARQ"/>
    <property type="match status" value="1"/>
</dbReference>
<name>A0ABV3P9W0_9ACTN</name>
<feature type="transmembrane region" description="Helical" evidence="9">
    <location>
        <begin position="119"/>
        <end position="141"/>
    </location>
</feature>
<dbReference type="PANTHER" id="PTHR24421">
    <property type="entry name" value="NITRATE/NITRITE SENSOR PROTEIN NARX-RELATED"/>
    <property type="match status" value="1"/>
</dbReference>
<feature type="transmembrane region" description="Helical" evidence="9">
    <location>
        <begin position="20"/>
        <end position="50"/>
    </location>
</feature>
<keyword evidence="9" id="KW-1133">Transmembrane helix</keyword>
<reference evidence="11 12" key="1">
    <citation type="submission" date="2024-07" db="EMBL/GenBank/DDBJ databases">
        <authorList>
            <person name="Thanompreechachai J."/>
            <person name="Duangmal K."/>
        </authorList>
    </citation>
    <scope>NUCLEOTIDE SEQUENCE [LARGE SCALE GENOMIC DNA]</scope>
    <source>
        <strain evidence="11 12">KCTC 19886</strain>
    </source>
</reference>
<dbReference type="InterPro" id="IPR036890">
    <property type="entry name" value="HATPase_C_sf"/>
</dbReference>
<proteinExistence type="predicted"/>
<evidence type="ECO:0000256" key="7">
    <source>
        <dbReference type="ARBA" id="ARBA00022840"/>
    </source>
</evidence>
<evidence type="ECO:0000256" key="3">
    <source>
        <dbReference type="ARBA" id="ARBA00022553"/>
    </source>
</evidence>
<dbReference type="InterPro" id="IPR050482">
    <property type="entry name" value="Sensor_HK_TwoCompSys"/>
</dbReference>
<evidence type="ECO:0000256" key="9">
    <source>
        <dbReference type="SAM" id="Phobius"/>
    </source>
</evidence>
<evidence type="ECO:0000256" key="6">
    <source>
        <dbReference type="ARBA" id="ARBA00022777"/>
    </source>
</evidence>
<dbReference type="CDD" id="cd16917">
    <property type="entry name" value="HATPase_UhpB-NarQ-NarX-like"/>
    <property type="match status" value="1"/>
</dbReference>
<dbReference type="Pfam" id="PF07730">
    <property type="entry name" value="HisKA_3"/>
    <property type="match status" value="1"/>
</dbReference>
<keyword evidence="12" id="KW-1185">Reference proteome</keyword>
<dbReference type="Gene3D" id="3.30.565.10">
    <property type="entry name" value="Histidine kinase-like ATPase, C-terminal domain"/>
    <property type="match status" value="1"/>
</dbReference>
<dbReference type="RefSeq" id="WP_367639279.1">
    <property type="nucleotide sequence ID" value="NZ_JBFNQN010000010.1"/>
</dbReference>
<evidence type="ECO:0000259" key="10">
    <source>
        <dbReference type="Pfam" id="PF07730"/>
    </source>
</evidence>
<sequence>MTTGTHGRTSGRTVLVEAGLVVLAVVDALIGLPYSSTGALVSALLAAAVLPLRRRLPWVCAVVVAVGLFWGYALLAAMVVVFSLAVVTGARRRIGVVAALSVFVGNLVATELPQDLDDWVSAVLYGLIFATAPWALGELVVTRRELSRRLAEIDERAAREALERERAVLAREMHDVVSHQVSLIAVQAGALQVTSTDDPTRSAARTIRELSVRTLDELRSMVEVLRTAGGCVREDAPQPGVRDLDGLTAGCGLAVRSSLQVPDDLPAPVQRAVFRAVQEGLTNVRKHAPGAQVAVVVAHDGERTRVEVRNGPATEPAQELPSARHGLLGLRERAALLDGQVDAAPTQDGGFALVVTIPDP</sequence>
<evidence type="ECO:0000256" key="2">
    <source>
        <dbReference type="ARBA" id="ARBA00012438"/>
    </source>
</evidence>
<dbReference type="Gene3D" id="1.20.5.1930">
    <property type="match status" value="1"/>
</dbReference>
<evidence type="ECO:0000256" key="1">
    <source>
        <dbReference type="ARBA" id="ARBA00000085"/>
    </source>
</evidence>
<keyword evidence="5" id="KW-0547">Nucleotide-binding</keyword>
<protein>
    <recommendedName>
        <fullName evidence="2">histidine kinase</fullName>
        <ecNumber evidence="2">2.7.13.3</ecNumber>
    </recommendedName>
</protein>
<feature type="domain" description="Signal transduction histidine kinase subgroup 3 dimerisation and phosphoacceptor" evidence="10">
    <location>
        <begin position="165"/>
        <end position="228"/>
    </location>
</feature>
<keyword evidence="6 11" id="KW-0418">Kinase</keyword>
<comment type="catalytic activity">
    <reaction evidence="1">
        <text>ATP + protein L-histidine = ADP + protein N-phospho-L-histidine.</text>
        <dbReference type="EC" id="2.7.13.3"/>
    </reaction>
</comment>
<keyword evidence="9" id="KW-0812">Transmembrane</keyword>
<gene>
    <name evidence="11" type="ORF">AB1207_15485</name>
</gene>
<dbReference type="InterPro" id="IPR011712">
    <property type="entry name" value="Sig_transdc_His_kin_sub3_dim/P"/>
</dbReference>
<evidence type="ECO:0000313" key="11">
    <source>
        <dbReference type="EMBL" id="MEW9266153.1"/>
    </source>
</evidence>
<dbReference type="EMBL" id="JBFNQN010000010">
    <property type="protein sequence ID" value="MEW9266153.1"/>
    <property type="molecule type" value="Genomic_DNA"/>
</dbReference>
<dbReference type="EC" id="2.7.13.3" evidence="2"/>
<organism evidence="11 12">
    <name type="scientific">Kineococcus endophyticus</name>
    <dbReference type="NCBI Taxonomy" id="1181883"/>
    <lineage>
        <taxon>Bacteria</taxon>
        <taxon>Bacillati</taxon>
        <taxon>Actinomycetota</taxon>
        <taxon>Actinomycetes</taxon>
        <taxon>Kineosporiales</taxon>
        <taxon>Kineosporiaceae</taxon>
        <taxon>Kineococcus</taxon>
    </lineage>
</organism>
<keyword evidence="8" id="KW-0902">Two-component regulatory system</keyword>
<evidence type="ECO:0000256" key="4">
    <source>
        <dbReference type="ARBA" id="ARBA00022679"/>
    </source>
</evidence>
<dbReference type="GO" id="GO:0016301">
    <property type="term" value="F:kinase activity"/>
    <property type="evidence" value="ECO:0007669"/>
    <property type="project" value="UniProtKB-KW"/>
</dbReference>
<feature type="transmembrane region" description="Helical" evidence="9">
    <location>
        <begin position="56"/>
        <end position="87"/>
    </location>
</feature>
<feature type="transmembrane region" description="Helical" evidence="9">
    <location>
        <begin position="94"/>
        <end position="113"/>
    </location>
</feature>